<dbReference type="GO" id="GO:0006508">
    <property type="term" value="P:proteolysis"/>
    <property type="evidence" value="ECO:0007669"/>
    <property type="project" value="UniProtKB-KW"/>
</dbReference>
<organism evidence="9 10">
    <name type="scientific">Pseudobdellovibrio exovorus JSS</name>
    <dbReference type="NCBI Taxonomy" id="1184267"/>
    <lineage>
        <taxon>Bacteria</taxon>
        <taxon>Pseudomonadati</taxon>
        <taxon>Bdellovibrionota</taxon>
        <taxon>Bdellovibrionia</taxon>
        <taxon>Bdellovibrionales</taxon>
        <taxon>Pseudobdellovibrionaceae</taxon>
        <taxon>Pseudobdellovibrio</taxon>
    </lineage>
</organism>
<feature type="binding site" evidence="6">
    <location>
        <position position="202"/>
    </location>
    <ligand>
        <name>a divalent metal cation</name>
        <dbReference type="ChEBI" id="CHEBI:60240"/>
        <label>2</label>
        <note>catalytic</note>
    </ligand>
</feature>
<dbReference type="PATRIC" id="fig|1184267.3.peg.1149"/>
<dbReference type="EC" id="3.4.11.18" evidence="6 7"/>
<dbReference type="Proteomes" id="UP000012040">
    <property type="component" value="Chromosome"/>
</dbReference>
<dbReference type="InterPro" id="IPR002467">
    <property type="entry name" value="Pept_M24A_MAP1"/>
</dbReference>
<dbReference type="GO" id="GO:0070006">
    <property type="term" value="F:metalloaminopeptidase activity"/>
    <property type="evidence" value="ECO:0007669"/>
    <property type="project" value="UniProtKB-UniRule"/>
</dbReference>
<reference evidence="9 10" key="1">
    <citation type="journal article" date="2013" name="ISME J.">
        <title>By their genes ye shall know them: genomic signatures of predatory bacteria.</title>
        <authorList>
            <person name="Pasternak Z."/>
            <person name="Pietrokovski S."/>
            <person name="Rotem O."/>
            <person name="Gophna U."/>
            <person name="Lurie-Weinberger M.N."/>
            <person name="Jurkevitch E."/>
        </authorList>
    </citation>
    <scope>NUCLEOTIDE SEQUENCE [LARGE SCALE GENOMIC DNA]</scope>
    <source>
        <strain evidence="9 10">JSS</strain>
    </source>
</reference>
<protein>
    <recommendedName>
        <fullName evidence="6 7">Methionine aminopeptidase</fullName>
        <shortName evidence="6">MAP</shortName>
        <shortName evidence="6">MetAP</shortName>
        <ecNumber evidence="6 7">3.4.11.18</ecNumber>
    </recommendedName>
    <alternativeName>
        <fullName evidence="6">Peptidase M</fullName>
    </alternativeName>
</protein>
<proteinExistence type="inferred from homology"/>
<dbReference type="InterPro" id="IPR000994">
    <property type="entry name" value="Pept_M24"/>
</dbReference>
<dbReference type="Pfam" id="PF00557">
    <property type="entry name" value="Peptidase_M24"/>
    <property type="match status" value="1"/>
</dbReference>
<keyword evidence="2 6" id="KW-0031">Aminopeptidase</keyword>
<dbReference type="InterPro" id="IPR001714">
    <property type="entry name" value="Pept_M24_MAP"/>
</dbReference>
<comment type="catalytic activity">
    <reaction evidence="6 7">
        <text>Release of N-terminal amino acids, preferentially methionine, from peptides and arylamides.</text>
        <dbReference type="EC" id="3.4.11.18"/>
    </reaction>
</comment>
<evidence type="ECO:0000256" key="5">
    <source>
        <dbReference type="ARBA" id="ARBA00022801"/>
    </source>
</evidence>
<keyword evidence="4 6" id="KW-0479">Metal-binding</keyword>
<feature type="binding site" evidence="6">
    <location>
        <position position="168"/>
    </location>
    <ligand>
        <name>a divalent metal cation</name>
        <dbReference type="ChEBI" id="CHEBI:60240"/>
        <label>2</label>
        <note>catalytic</note>
    </ligand>
</feature>
<keyword evidence="3 6" id="KW-0645">Protease</keyword>
<dbReference type="eggNOG" id="COG0024">
    <property type="taxonomic scope" value="Bacteria"/>
</dbReference>
<dbReference type="GO" id="GO:0004239">
    <property type="term" value="F:initiator methionyl aminopeptidase activity"/>
    <property type="evidence" value="ECO:0007669"/>
    <property type="project" value="UniProtKB-UniRule"/>
</dbReference>
<feature type="binding site" evidence="6">
    <location>
        <position position="76"/>
    </location>
    <ligand>
        <name>substrate</name>
    </ligand>
</feature>
<evidence type="ECO:0000256" key="1">
    <source>
        <dbReference type="ARBA" id="ARBA00002521"/>
    </source>
</evidence>
<feature type="binding site" evidence="6">
    <location>
        <position position="232"/>
    </location>
    <ligand>
        <name>a divalent metal cation</name>
        <dbReference type="ChEBI" id="CHEBI:60240"/>
        <label>2</label>
        <note>catalytic</note>
    </ligand>
</feature>
<feature type="binding site" evidence="6">
    <location>
        <position position="105"/>
    </location>
    <ligand>
        <name>a divalent metal cation</name>
        <dbReference type="ChEBI" id="CHEBI:60240"/>
        <label>1</label>
    </ligand>
</feature>
<dbReference type="EMBL" id="CP003537">
    <property type="protein sequence ID" value="AGH95352.1"/>
    <property type="molecule type" value="Genomic_DNA"/>
</dbReference>
<comment type="cofactor">
    <cofactor evidence="6">
        <name>Co(2+)</name>
        <dbReference type="ChEBI" id="CHEBI:48828"/>
    </cofactor>
    <cofactor evidence="6">
        <name>Zn(2+)</name>
        <dbReference type="ChEBI" id="CHEBI:29105"/>
    </cofactor>
    <cofactor evidence="6">
        <name>Mn(2+)</name>
        <dbReference type="ChEBI" id="CHEBI:29035"/>
    </cofactor>
    <cofactor evidence="6">
        <name>Fe(2+)</name>
        <dbReference type="ChEBI" id="CHEBI:29033"/>
    </cofactor>
    <text evidence="6">Binds 2 divalent metal cations per subunit. Has a high-affinity and a low affinity metal-binding site. The true nature of the physiological cofactor is under debate. The enzyme is active with cobalt, zinc, manganese or divalent iron ions. Most likely, methionine aminopeptidases function as mononuclear Fe(2+)-metalloproteases under physiological conditions, and the catalytically relevant metal-binding site has been assigned to the histidine-containing high-affinity site.</text>
</comment>
<evidence type="ECO:0000313" key="10">
    <source>
        <dbReference type="Proteomes" id="UP000012040"/>
    </source>
</evidence>
<feature type="binding site" evidence="6">
    <location>
        <position position="105"/>
    </location>
    <ligand>
        <name>a divalent metal cation</name>
        <dbReference type="ChEBI" id="CHEBI:60240"/>
        <label>2</label>
        <note>catalytic</note>
    </ligand>
</feature>
<keyword evidence="10" id="KW-1185">Reference proteome</keyword>
<dbReference type="RefSeq" id="WP_015469842.1">
    <property type="nucleotide sequence ID" value="NC_020813.1"/>
</dbReference>
<evidence type="ECO:0000256" key="2">
    <source>
        <dbReference type="ARBA" id="ARBA00022438"/>
    </source>
</evidence>
<dbReference type="KEGG" id="bex:A11Q_1136"/>
<dbReference type="Gene3D" id="3.90.230.10">
    <property type="entry name" value="Creatinase/methionine aminopeptidase superfamily"/>
    <property type="match status" value="1"/>
</dbReference>
<dbReference type="PANTHER" id="PTHR43330:SF13">
    <property type="entry name" value="METHIONINE AMINOPEPTIDASE 2"/>
    <property type="match status" value="1"/>
</dbReference>
<accession>M4V7H9</accession>
<feature type="binding site" evidence="6">
    <location>
        <position position="232"/>
    </location>
    <ligand>
        <name>a divalent metal cation</name>
        <dbReference type="ChEBI" id="CHEBI:60240"/>
        <label>1</label>
    </ligand>
</feature>
<dbReference type="HOGENOM" id="CLU_015857_0_2_7"/>
<dbReference type="SUPFAM" id="SSF55920">
    <property type="entry name" value="Creatinase/aminopeptidase"/>
    <property type="match status" value="1"/>
</dbReference>
<dbReference type="STRING" id="1184267.A11Q_1136"/>
<evidence type="ECO:0000256" key="6">
    <source>
        <dbReference type="HAMAP-Rule" id="MF_01974"/>
    </source>
</evidence>
<feature type="domain" description="Peptidase M24" evidence="8">
    <location>
        <begin position="10"/>
        <end position="239"/>
    </location>
</feature>
<comment type="subunit">
    <text evidence="6">Monomer.</text>
</comment>
<dbReference type="OrthoDB" id="5290075at2"/>
<name>M4V7H9_9BACT</name>
<evidence type="ECO:0000256" key="3">
    <source>
        <dbReference type="ARBA" id="ARBA00022670"/>
    </source>
</evidence>
<evidence type="ECO:0000256" key="4">
    <source>
        <dbReference type="ARBA" id="ARBA00022723"/>
    </source>
</evidence>
<feature type="binding site" evidence="6">
    <location>
        <position position="175"/>
    </location>
    <ligand>
        <name>substrate</name>
    </ligand>
</feature>
<evidence type="ECO:0000313" key="9">
    <source>
        <dbReference type="EMBL" id="AGH95352.1"/>
    </source>
</evidence>
<evidence type="ECO:0000256" key="7">
    <source>
        <dbReference type="RuleBase" id="RU003653"/>
    </source>
</evidence>
<dbReference type="AlphaFoldDB" id="M4V7H9"/>
<dbReference type="GO" id="GO:0046872">
    <property type="term" value="F:metal ion binding"/>
    <property type="evidence" value="ECO:0007669"/>
    <property type="project" value="UniProtKB-UniRule"/>
</dbReference>
<comment type="function">
    <text evidence="1 6">Removes the N-terminal methionine from nascent proteins. The N-terminal methionine is often cleaved when the second residue in the primary sequence is small and uncharged (Met-Ala-, Cys, Gly, Pro, Ser, Thr, or Val). Requires deformylation of the N(alpha)-formylated initiator methionine before it can be hydrolyzed.</text>
</comment>
<dbReference type="CDD" id="cd01086">
    <property type="entry name" value="MetAP1"/>
    <property type="match status" value="1"/>
</dbReference>
<dbReference type="HAMAP" id="MF_01974">
    <property type="entry name" value="MetAP_1"/>
    <property type="match status" value="1"/>
</dbReference>
<evidence type="ECO:0000259" key="8">
    <source>
        <dbReference type="Pfam" id="PF00557"/>
    </source>
</evidence>
<dbReference type="PRINTS" id="PR00599">
    <property type="entry name" value="MAPEPTIDASE"/>
</dbReference>
<comment type="similarity">
    <text evidence="6">Belongs to the peptidase M24A family. Methionine aminopeptidase type 1 subfamily.</text>
</comment>
<dbReference type="PANTHER" id="PTHR43330">
    <property type="entry name" value="METHIONINE AMINOPEPTIDASE"/>
    <property type="match status" value="1"/>
</dbReference>
<gene>
    <name evidence="6" type="primary">map</name>
    <name evidence="9" type="ORF">A11Q_1136</name>
</gene>
<dbReference type="InterPro" id="IPR036005">
    <property type="entry name" value="Creatinase/aminopeptidase-like"/>
</dbReference>
<feature type="binding site" evidence="6">
    <location>
        <position position="94"/>
    </location>
    <ligand>
        <name>a divalent metal cation</name>
        <dbReference type="ChEBI" id="CHEBI:60240"/>
        <label>1</label>
    </ligand>
</feature>
<dbReference type="NCBIfam" id="TIGR00500">
    <property type="entry name" value="met_pdase_I"/>
    <property type="match status" value="1"/>
</dbReference>
<sequence>MSINSMEDLENLKKIGSIVARCLDHMSKKLEPGMTTYELDEIGRVFLEFHGAKSAPKLVYNFPGITCISVNHEAAHGIPSKSKKLKAGDLVNIDVSAELNGYFADTGGSFIIPPITAIKKKVCDVAMSTMWKGIAAAVHGQNLNEIGRAMENEARKNNLTVIRNLCSHGVGRWLHEEPDQIPGYYDRKDRRVLEEGMVITVEPFVSTGAHNVVDSGDGWTLINPHHFTAQYEHTIVITKDKPLIMTLPA</sequence>
<keyword evidence="5 6" id="KW-0378">Hydrolase</keyword>